<reference evidence="1" key="1">
    <citation type="submission" date="2023-06" db="EMBL/GenBank/DDBJ databases">
        <title>Genome-scale phylogeny and comparative genomics of the fungal order Sordariales.</title>
        <authorList>
            <consortium name="Lawrence Berkeley National Laboratory"/>
            <person name="Hensen N."/>
            <person name="Bonometti L."/>
            <person name="Westerberg I."/>
            <person name="Brannstrom I.O."/>
            <person name="Guillou S."/>
            <person name="Cros-Aarteil S."/>
            <person name="Calhoun S."/>
            <person name="Haridas S."/>
            <person name="Kuo A."/>
            <person name="Mondo S."/>
            <person name="Pangilinan J."/>
            <person name="Riley R."/>
            <person name="Labutti K."/>
            <person name="Andreopoulos B."/>
            <person name="Lipzen A."/>
            <person name="Chen C."/>
            <person name="Yanf M."/>
            <person name="Daum C."/>
            <person name="Ng V."/>
            <person name="Clum A."/>
            <person name="Steindorff A."/>
            <person name="Ohm R."/>
            <person name="Martin F."/>
            <person name="Silar P."/>
            <person name="Natvig D."/>
            <person name="Lalanne C."/>
            <person name="Gautier V."/>
            <person name="Ament-Velasquez S.L."/>
            <person name="Kruys A."/>
            <person name="Hutchinson M.I."/>
            <person name="Powell A.J."/>
            <person name="Barry K."/>
            <person name="Miller A.N."/>
            <person name="Grigoriev I.V."/>
            <person name="Debuchy R."/>
            <person name="Gladieux P."/>
            <person name="Thoren M.H."/>
            <person name="Johannesson H."/>
        </authorList>
    </citation>
    <scope>NUCLEOTIDE SEQUENCE</scope>
    <source>
        <strain evidence="1">SMH4607-1</strain>
    </source>
</reference>
<proteinExistence type="predicted"/>
<name>A0AA40E1F9_9PEZI</name>
<gene>
    <name evidence="1" type="ORF">B0H67DRAFT_640944</name>
</gene>
<protein>
    <submittedName>
        <fullName evidence="1">Uncharacterized protein</fullName>
    </submittedName>
</protein>
<keyword evidence="2" id="KW-1185">Reference proteome</keyword>
<comment type="caution">
    <text evidence="1">The sequence shown here is derived from an EMBL/GenBank/DDBJ whole genome shotgun (WGS) entry which is preliminary data.</text>
</comment>
<organism evidence="1 2">
    <name type="scientific">Lasiosphaeris hirsuta</name>
    <dbReference type="NCBI Taxonomy" id="260670"/>
    <lineage>
        <taxon>Eukaryota</taxon>
        <taxon>Fungi</taxon>
        <taxon>Dikarya</taxon>
        <taxon>Ascomycota</taxon>
        <taxon>Pezizomycotina</taxon>
        <taxon>Sordariomycetes</taxon>
        <taxon>Sordariomycetidae</taxon>
        <taxon>Sordariales</taxon>
        <taxon>Lasiosphaeriaceae</taxon>
        <taxon>Lasiosphaeris</taxon>
    </lineage>
</organism>
<sequence>MLQTLAASPYETGNDMYSRVSLVDVFTLLCVTIRKILQDASPENLTIDSLANSLVGHEELAHLELATDIDSEFLFGRDGFVEATQRFRNDSAIEVLLNPTNRKIRLYTLEEESFEDVVIELFESLEKLIGHESQGEAEAKGVNMKPRVRSHLQGGDFRDVAITRDPLYIRATTPPSSRQTRVDFAKSTHAVTLFGHGFGELIKPAETASSVDQDVP</sequence>
<dbReference type="Proteomes" id="UP001172102">
    <property type="component" value="Unassembled WGS sequence"/>
</dbReference>
<evidence type="ECO:0000313" key="2">
    <source>
        <dbReference type="Proteomes" id="UP001172102"/>
    </source>
</evidence>
<dbReference type="AlphaFoldDB" id="A0AA40E1F9"/>
<dbReference type="EMBL" id="JAUKUA010000002">
    <property type="protein sequence ID" value="KAK0724399.1"/>
    <property type="molecule type" value="Genomic_DNA"/>
</dbReference>
<accession>A0AA40E1F9</accession>
<evidence type="ECO:0000313" key="1">
    <source>
        <dbReference type="EMBL" id="KAK0724399.1"/>
    </source>
</evidence>